<keyword evidence="2" id="KW-1185">Reference proteome</keyword>
<dbReference type="RefSeq" id="WP_379908837.1">
    <property type="nucleotide sequence ID" value="NZ_JBHSWE010000001.1"/>
</dbReference>
<sequence>MDDARALTAAIRSVLESPDLRQGLIEGASRVYAEGYSRAHIVNEYVEFYRRITGR</sequence>
<keyword evidence="1" id="KW-0808">Transferase</keyword>
<organism evidence="1 2">
    <name type="scientific">Marinobacterium aestuariivivens</name>
    <dbReference type="NCBI Taxonomy" id="1698799"/>
    <lineage>
        <taxon>Bacteria</taxon>
        <taxon>Pseudomonadati</taxon>
        <taxon>Pseudomonadota</taxon>
        <taxon>Gammaproteobacteria</taxon>
        <taxon>Oceanospirillales</taxon>
        <taxon>Oceanospirillaceae</taxon>
        <taxon>Marinobacterium</taxon>
    </lineage>
</organism>
<dbReference type="Proteomes" id="UP001596422">
    <property type="component" value="Unassembled WGS sequence"/>
</dbReference>
<dbReference type="EC" id="2.4.-.-" evidence="1"/>
<protein>
    <submittedName>
        <fullName evidence="1">Glycosyltransferase</fullName>
        <ecNumber evidence="1">2.4.-.-</ecNumber>
    </submittedName>
</protein>
<accession>A0ABW1ZYP2</accession>
<comment type="caution">
    <text evidence="1">The sequence shown here is derived from an EMBL/GenBank/DDBJ whole genome shotgun (WGS) entry which is preliminary data.</text>
</comment>
<evidence type="ECO:0000313" key="2">
    <source>
        <dbReference type="Proteomes" id="UP001596422"/>
    </source>
</evidence>
<evidence type="ECO:0000313" key="1">
    <source>
        <dbReference type="EMBL" id="MFC6670335.1"/>
    </source>
</evidence>
<dbReference type="EMBL" id="JBHSWE010000001">
    <property type="protein sequence ID" value="MFC6670335.1"/>
    <property type="molecule type" value="Genomic_DNA"/>
</dbReference>
<gene>
    <name evidence="1" type="ORF">ACFQDL_09770</name>
</gene>
<name>A0ABW1ZYP2_9GAMM</name>
<dbReference type="GO" id="GO:0016757">
    <property type="term" value="F:glycosyltransferase activity"/>
    <property type="evidence" value="ECO:0007669"/>
    <property type="project" value="UniProtKB-KW"/>
</dbReference>
<keyword evidence="1" id="KW-0328">Glycosyltransferase</keyword>
<reference evidence="2" key="1">
    <citation type="journal article" date="2019" name="Int. J. Syst. Evol. Microbiol.">
        <title>The Global Catalogue of Microorganisms (GCM) 10K type strain sequencing project: providing services to taxonomists for standard genome sequencing and annotation.</title>
        <authorList>
            <consortium name="The Broad Institute Genomics Platform"/>
            <consortium name="The Broad Institute Genome Sequencing Center for Infectious Disease"/>
            <person name="Wu L."/>
            <person name="Ma J."/>
        </authorList>
    </citation>
    <scope>NUCLEOTIDE SEQUENCE [LARGE SCALE GENOMIC DNA]</scope>
    <source>
        <strain evidence="2">NBRC 111756</strain>
    </source>
</reference>
<dbReference type="SUPFAM" id="SSF53756">
    <property type="entry name" value="UDP-Glycosyltransferase/glycogen phosphorylase"/>
    <property type="match status" value="1"/>
</dbReference>
<proteinExistence type="predicted"/>